<comment type="caution">
    <text evidence="1">The sequence shown here is derived from an EMBL/GenBank/DDBJ whole genome shotgun (WGS) entry which is preliminary data.</text>
</comment>
<keyword evidence="2" id="KW-1185">Reference proteome</keyword>
<evidence type="ECO:0000313" key="2">
    <source>
        <dbReference type="Proteomes" id="UP000701702"/>
    </source>
</evidence>
<reference evidence="1 2" key="1">
    <citation type="submission" date="2021-08" db="EMBL/GenBank/DDBJ databases">
        <authorList>
            <person name="Peeters C."/>
        </authorList>
    </citation>
    <scope>NUCLEOTIDE SEQUENCE [LARGE SCALE GENOMIC DNA]</scope>
    <source>
        <strain evidence="1 2">LMG 23994</strain>
    </source>
</reference>
<proteinExistence type="predicted"/>
<protein>
    <submittedName>
        <fullName evidence="1">Uncharacterized protein</fullName>
    </submittedName>
</protein>
<organism evidence="1 2">
    <name type="scientific">Cupriavidus pinatubonensis</name>
    <dbReference type="NCBI Taxonomy" id="248026"/>
    <lineage>
        <taxon>Bacteria</taxon>
        <taxon>Pseudomonadati</taxon>
        <taxon>Pseudomonadota</taxon>
        <taxon>Betaproteobacteria</taxon>
        <taxon>Burkholderiales</taxon>
        <taxon>Burkholderiaceae</taxon>
        <taxon>Cupriavidus</taxon>
    </lineage>
</organism>
<sequence>MTANYFLLAGAVLGLLLLPFVPALSEWLRPTDFAPLPMRRDQPNSLTFFANGFRSRLVEQHGVDLDALRTAGDAYEIPVSKALSVGRDIRTLERDQQKALARALGKANHIVLFRGSAWLGRDSRVRADLYVERDFEAGAGTQLRACLAEGKVRLGEKAEVQRWVHGRQVHLMANSRVAGRVTAEHFVCFAAPARFERAGAPSVVFGDVADTPKPVPMPQPVASRQVLDGDAEIGHDSTLAGDYVVRGNCRVTGEVALEGSIKSHGDLHVGEGARVIGSLSARKNMEIGAGSAILGPLIGFEDIVLGPNCRIGRPDAPTTLVCNRLFVSPGCIVHGVITTHEGARFAAAA</sequence>
<accession>A0ABM8WBA5</accession>
<evidence type="ECO:0000313" key="1">
    <source>
        <dbReference type="EMBL" id="CAG9164557.1"/>
    </source>
</evidence>
<dbReference type="Pfam" id="PF04519">
    <property type="entry name" value="Bactofilin"/>
    <property type="match status" value="1"/>
</dbReference>
<dbReference type="EMBL" id="CAJZAF010000002">
    <property type="protein sequence ID" value="CAG9164557.1"/>
    <property type="molecule type" value="Genomic_DNA"/>
</dbReference>
<dbReference type="Proteomes" id="UP000701702">
    <property type="component" value="Unassembled WGS sequence"/>
</dbReference>
<dbReference type="RefSeq" id="WP_223999245.1">
    <property type="nucleotide sequence ID" value="NZ_CAJZAF010000002.1"/>
</dbReference>
<dbReference type="SUPFAM" id="SSF51161">
    <property type="entry name" value="Trimeric LpxA-like enzymes"/>
    <property type="match status" value="1"/>
</dbReference>
<name>A0ABM8WBA5_9BURK</name>
<gene>
    <name evidence="1" type="ORF">LMG23994_00390</name>
</gene>
<dbReference type="InterPro" id="IPR011004">
    <property type="entry name" value="Trimer_LpxA-like_sf"/>
</dbReference>
<dbReference type="Gene3D" id="2.160.10.10">
    <property type="entry name" value="Hexapeptide repeat proteins"/>
    <property type="match status" value="1"/>
</dbReference>
<dbReference type="InterPro" id="IPR007607">
    <property type="entry name" value="BacA/B"/>
</dbReference>